<feature type="compositionally biased region" description="Polar residues" evidence="6">
    <location>
        <begin position="981"/>
        <end position="990"/>
    </location>
</feature>
<feature type="compositionally biased region" description="Low complexity" evidence="6">
    <location>
        <begin position="818"/>
        <end position="828"/>
    </location>
</feature>
<feature type="region of interest" description="Disordered" evidence="6">
    <location>
        <begin position="707"/>
        <end position="891"/>
    </location>
</feature>
<dbReference type="GO" id="GO:0000781">
    <property type="term" value="C:chromosome, telomeric region"/>
    <property type="evidence" value="ECO:0007669"/>
    <property type="project" value="UniProtKB-SubCell"/>
</dbReference>
<evidence type="ECO:0000313" key="9">
    <source>
        <dbReference type="Proteomes" id="UP001310594"/>
    </source>
</evidence>
<dbReference type="InterPro" id="IPR019437">
    <property type="entry name" value="TPP1/Est3"/>
</dbReference>
<comment type="subcellular location">
    <subcellularLocation>
        <location evidence="2">Chromosome</location>
        <location evidence="2">Telomere</location>
    </subcellularLocation>
    <subcellularLocation>
        <location evidence="1">Nucleus</location>
    </subcellularLocation>
</comment>
<feature type="compositionally biased region" description="Polar residues" evidence="6">
    <location>
        <begin position="313"/>
        <end position="325"/>
    </location>
</feature>
<feature type="compositionally biased region" description="Acidic residues" evidence="6">
    <location>
        <begin position="405"/>
        <end position="419"/>
    </location>
</feature>
<gene>
    <name evidence="8" type="ORF">LTR97_005088</name>
</gene>
<dbReference type="EMBL" id="JAVRQU010000007">
    <property type="protein sequence ID" value="KAK5700571.1"/>
    <property type="molecule type" value="Genomic_DNA"/>
</dbReference>
<dbReference type="Pfam" id="PF10341">
    <property type="entry name" value="TPP1"/>
    <property type="match status" value="1"/>
</dbReference>
<keyword evidence="5" id="KW-0539">Nucleus</keyword>
<evidence type="ECO:0000256" key="6">
    <source>
        <dbReference type="SAM" id="MobiDB-lite"/>
    </source>
</evidence>
<feature type="compositionally biased region" description="Polar residues" evidence="6">
    <location>
        <begin position="44"/>
        <end position="53"/>
    </location>
</feature>
<feature type="compositionally biased region" description="Basic and acidic residues" evidence="6">
    <location>
        <begin position="28"/>
        <end position="43"/>
    </location>
</feature>
<comment type="caution">
    <text evidence="8">The sequence shown here is derived from an EMBL/GenBank/DDBJ whole genome shotgun (WGS) entry which is preliminary data.</text>
</comment>
<dbReference type="GO" id="GO:0005697">
    <property type="term" value="C:telomerase holoenzyme complex"/>
    <property type="evidence" value="ECO:0007669"/>
    <property type="project" value="InterPro"/>
</dbReference>
<feature type="compositionally biased region" description="Low complexity" evidence="6">
    <location>
        <begin position="380"/>
        <end position="390"/>
    </location>
</feature>
<keyword evidence="4" id="KW-0779">Telomere</keyword>
<feature type="region of interest" description="Disordered" evidence="6">
    <location>
        <begin position="28"/>
        <end position="53"/>
    </location>
</feature>
<proteinExistence type="predicted"/>
<evidence type="ECO:0000259" key="7">
    <source>
        <dbReference type="Pfam" id="PF10341"/>
    </source>
</evidence>
<feature type="compositionally biased region" description="Polar residues" evidence="6">
    <location>
        <begin position="748"/>
        <end position="760"/>
    </location>
</feature>
<protein>
    <recommendedName>
        <fullName evidence="7">Shelterin complex subunit TPP1/Est3 domain-containing protein</fullName>
    </recommendedName>
</protein>
<feature type="region of interest" description="Disordered" evidence="6">
    <location>
        <begin position="909"/>
        <end position="999"/>
    </location>
</feature>
<evidence type="ECO:0000256" key="4">
    <source>
        <dbReference type="ARBA" id="ARBA00022895"/>
    </source>
</evidence>
<evidence type="ECO:0000256" key="2">
    <source>
        <dbReference type="ARBA" id="ARBA00004574"/>
    </source>
</evidence>
<dbReference type="Proteomes" id="UP001310594">
    <property type="component" value="Unassembled WGS sequence"/>
</dbReference>
<sequence length="1036" mass="112528">MAGPLKEWLGPFVAAELAHVLAWNKARTESSSLKKEPEDRFNDDGSNFRSTVTSPPLTSDCKVQILSIISSKKPATLRVSDGVCSIRATLSENARTLLEKELEEELSEDTTGDVVSLTSLTVISTPYGDAEGLVQLSIEELQYHFHLRKKLSNSRAIEETPEVKKLLDEVRRLRTAQYDDEEDDTDVPATQSSAVSNGVVAGTKRKVVASPAPVRRKRLAPSLSKEGYEVEEGVNLARPAAPLQDHRTNNVSHQKPAAIGGKGAALLSLLGGPRAAPAEMARSDVDIPKVARPTREQRTAEASAQVMEGTPKVSPQQATPRQSTRVPYGRRRIPENQQRLLDSKDSWFPPLPGRRFPAPNVPMELLTLWNAQASQPPPSETTEATQAGAEEASKNKVILISSSDESSEVSSEESSEAEEISPSQWPPSQPTKGEMLPPDSTLGSRLSGQSVASPQKLPLRSPVKSQSVLPNGTFGNIPTGPRALQNQPARSPAKALITNKPSPGKRASEVLIKGTQYSATSDEMEMDVPRPLPDPAVAHRQRRSEHMRAAQRQDWLRANYTYKTTKGAYKEDVHKHYTSTYPKDPVLWTEFSAVIKEVFPLCDKPPNEGIQRLDSVAPTGSAHKPGSPQAQLGTQIKPQSVPVVVLREHREWLQANCVYRHKPSRSIEENAEVFARFNTKFPGGATAENFNKIVRAVFPRYREKAENGIMMRPPTPTPVARPPRDQSLEVRTPRPPNTATEADEDLSDGNQVVPTATTKPGSPPASGTKRSLAHEHDSPTSAQPATKRPSARPIPNQPADTKSRSPASYEYTSEDPRSSVPRPEVPAVVRRDRVSLSSTPDRPSAADGAAFSGIEPEARRPPLAAVSRTSSVRSPAPITPKAQPASVKAAPYPMRLNIQQETSELGFTTHEDVETRPEGILKTLQPEVTGVRKPASAGRGASLSMVNGDKPKKQPRRVTTDSVNGQSAARIIPQLNGKHLQASTKDTNTSPPEPPSTFEDFSQAWKALKPGGAFAQATSRPSKSAFGGVNVLAWQV</sequence>
<feature type="region of interest" description="Disordered" evidence="6">
    <location>
        <begin position="292"/>
        <end position="353"/>
    </location>
</feature>
<feature type="compositionally biased region" description="Polar residues" evidence="6">
    <location>
        <begin position="463"/>
        <end position="476"/>
    </location>
</feature>
<evidence type="ECO:0000256" key="5">
    <source>
        <dbReference type="ARBA" id="ARBA00023242"/>
    </source>
</evidence>
<feature type="compositionally biased region" description="Basic and acidic residues" evidence="6">
    <location>
        <begin position="722"/>
        <end position="732"/>
    </location>
</feature>
<evidence type="ECO:0000256" key="3">
    <source>
        <dbReference type="ARBA" id="ARBA00022454"/>
    </source>
</evidence>
<evidence type="ECO:0000256" key="1">
    <source>
        <dbReference type="ARBA" id="ARBA00004123"/>
    </source>
</evidence>
<feature type="compositionally biased region" description="Polar residues" evidence="6">
    <location>
        <begin position="441"/>
        <end position="453"/>
    </location>
</feature>
<accession>A0AAN8A1Q0</accession>
<feature type="compositionally biased region" description="Basic and acidic residues" evidence="6">
    <location>
        <begin position="909"/>
        <end position="919"/>
    </location>
</feature>
<feature type="region of interest" description="Disordered" evidence="6">
    <location>
        <begin position="373"/>
        <end position="506"/>
    </location>
</feature>
<dbReference type="AlphaFoldDB" id="A0AAN8A1Q0"/>
<feature type="domain" description="Shelterin complex subunit TPP1/Est3" evidence="7">
    <location>
        <begin position="5"/>
        <end position="122"/>
    </location>
</feature>
<name>A0AAN8A1Q0_9PEZI</name>
<reference evidence="8" key="1">
    <citation type="submission" date="2023-08" db="EMBL/GenBank/DDBJ databases">
        <title>Black Yeasts Isolated from many extreme environments.</title>
        <authorList>
            <person name="Coleine C."/>
            <person name="Stajich J.E."/>
            <person name="Selbmann L."/>
        </authorList>
    </citation>
    <scope>NUCLEOTIDE SEQUENCE</scope>
    <source>
        <strain evidence="8">CCFEE 5810</strain>
    </source>
</reference>
<dbReference type="Gene3D" id="2.40.50.960">
    <property type="match status" value="1"/>
</dbReference>
<dbReference type="GO" id="GO:0042162">
    <property type="term" value="F:telomeric DNA binding"/>
    <property type="evidence" value="ECO:0007669"/>
    <property type="project" value="InterPro"/>
</dbReference>
<organism evidence="8 9">
    <name type="scientific">Elasticomyces elasticus</name>
    <dbReference type="NCBI Taxonomy" id="574655"/>
    <lineage>
        <taxon>Eukaryota</taxon>
        <taxon>Fungi</taxon>
        <taxon>Dikarya</taxon>
        <taxon>Ascomycota</taxon>
        <taxon>Pezizomycotina</taxon>
        <taxon>Dothideomycetes</taxon>
        <taxon>Dothideomycetidae</taxon>
        <taxon>Mycosphaerellales</taxon>
        <taxon>Teratosphaeriaceae</taxon>
        <taxon>Elasticomyces</taxon>
    </lineage>
</organism>
<dbReference type="GO" id="GO:0007004">
    <property type="term" value="P:telomere maintenance via telomerase"/>
    <property type="evidence" value="ECO:0007669"/>
    <property type="project" value="InterPro"/>
</dbReference>
<evidence type="ECO:0000313" key="8">
    <source>
        <dbReference type="EMBL" id="KAK5700571.1"/>
    </source>
</evidence>
<keyword evidence="3" id="KW-0158">Chromosome</keyword>